<comment type="caution">
    <text evidence="2">The sequence shown here is derived from an EMBL/GenBank/DDBJ whole genome shotgun (WGS) entry which is preliminary data.</text>
</comment>
<dbReference type="PANTHER" id="PTHR47526:SF3">
    <property type="entry name" value="PHD-TYPE DOMAIN-CONTAINING PROTEIN"/>
    <property type="match status" value="1"/>
</dbReference>
<name>A0AAE1HET2_9NEOP</name>
<evidence type="ECO:0000313" key="2">
    <source>
        <dbReference type="EMBL" id="KAK3920024.1"/>
    </source>
</evidence>
<proteinExistence type="predicted"/>
<dbReference type="Pfam" id="PF09588">
    <property type="entry name" value="YqaJ"/>
    <property type="match status" value="1"/>
</dbReference>
<evidence type="ECO:0000313" key="3">
    <source>
        <dbReference type="Proteomes" id="UP001219518"/>
    </source>
</evidence>
<dbReference type="Proteomes" id="UP001219518">
    <property type="component" value="Unassembled WGS sequence"/>
</dbReference>
<keyword evidence="3" id="KW-1185">Reference proteome</keyword>
<dbReference type="GO" id="GO:0006281">
    <property type="term" value="P:DNA repair"/>
    <property type="evidence" value="ECO:0007669"/>
    <property type="project" value="UniProtKB-ARBA"/>
</dbReference>
<protein>
    <submittedName>
        <fullName evidence="2">Adenylosuccinate synthetase</fullName>
    </submittedName>
</protein>
<dbReference type="InterPro" id="IPR011604">
    <property type="entry name" value="PDDEXK-like_dom_sf"/>
</dbReference>
<organism evidence="2 3">
    <name type="scientific">Frankliniella fusca</name>
    <dbReference type="NCBI Taxonomy" id="407009"/>
    <lineage>
        <taxon>Eukaryota</taxon>
        <taxon>Metazoa</taxon>
        <taxon>Ecdysozoa</taxon>
        <taxon>Arthropoda</taxon>
        <taxon>Hexapoda</taxon>
        <taxon>Insecta</taxon>
        <taxon>Pterygota</taxon>
        <taxon>Neoptera</taxon>
        <taxon>Paraneoptera</taxon>
        <taxon>Thysanoptera</taxon>
        <taxon>Terebrantia</taxon>
        <taxon>Thripoidea</taxon>
        <taxon>Thripidae</taxon>
        <taxon>Frankliniella</taxon>
    </lineage>
</organism>
<dbReference type="SUPFAM" id="SSF52980">
    <property type="entry name" value="Restriction endonuclease-like"/>
    <property type="match status" value="1"/>
</dbReference>
<feature type="domain" description="YqaJ viral recombinase" evidence="1">
    <location>
        <begin position="240"/>
        <end position="343"/>
    </location>
</feature>
<dbReference type="PANTHER" id="PTHR47526">
    <property type="entry name" value="ATP-DEPENDENT DNA HELICASE"/>
    <property type="match status" value="1"/>
</dbReference>
<dbReference type="InterPro" id="IPR011335">
    <property type="entry name" value="Restrct_endonuc-II-like"/>
</dbReference>
<accession>A0AAE1HET2</accession>
<gene>
    <name evidence="2" type="ORF">KUF71_009311</name>
</gene>
<reference evidence="2" key="2">
    <citation type="journal article" date="2023" name="BMC Genomics">
        <title>Pest status, molecular evolution, and epigenetic factors derived from the genome assembly of Frankliniella fusca, a thysanopteran phytovirus vector.</title>
        <authorList>
            <person name="Catto M.A."/>
            <person name="Labadie P.E."/>
            <person name="Jacobson A.L."/>
            <person name="Kennedy G.G."/>
            <person name="Srinivasan R."/>
            <person name="Hunt B.G."/>
        </authorList>
    </citation>
    <scope>NUCLEOTIDE SEQUENCE</scope>
    <source>
        <strain evidence="2">PL_HMW_Pooled</strain>
    </source>
</reference>
<evidence type="ECO:0000259" key="1">
    <source>
        <dbReference type="Pfam" id="PF09588"/>
    </source>
</evidence>
<sequence length="344" mass="39174">MREGEEVLNSGFVVSVGLKERKDSVAHIQALVLRTSGLQQHPYLVELWVDLDKDYGSRLLKDQSQEYQCKAGQSEKCKHVVAVMLYLARTDKTGLDDLSCTDVEQQWGALKATTLKEYEAKSLKEFCHVKLPNDVYVSQMPTVTPEMEKKWADRLSRCAPSSEYSLVFSNLRGAGLTDSGDTDDPVNPDSVQENYTSNNLMTFRSWRIMHELNEMTEQNADVTFPESIKLAQAQQRTQIWYAARKNRLTASSARSQYTYYSNSNADWNKRYQTLYHSTSKGDTDTINGLKYEGAARERYEDLNSYQVLETGIIVHPLIPWLGSSLDGTVMDENGKFSRNIEIKK</sequence>
<reference evidence="2" key="1">
    <citation type="submission" date="2021-07" db="EMBL/GenBank/DDBJ databases">
        <authorList>
            <person name="Catto M.A."/>
            <person name="Jacobson A."/>
            <person name="Kennedy G."/>
            <person name="Labadie P."/>
            <person name="Hunt B.G."/>
            <person name="Srinivasan R."/>
        </authorList>
    </citation>
    <scope>NUCLEOTIDE SEQUENCE</scope>
    <source>
        <strain evidence="2">PL_HMW_Pooled</strain>
        <tissue evidence="2">Head</tissue>
    </source>
</reference>
<dbReference type="Gene3D" id="3.90.320.10">
    <property type="match status" value="1"/>
</dbReference>
<dbReference type="AlphaFoldDB" id="A0AAE1HET2"/>
<dbReference type="EMBL" id="JAHWGI010000985">
    <property type="protein sequence ID" value="KAK3920024.1"/>
    <property type="molecule type" value="Genomic_DNA"/>
</dbReference>
<dbReference type="InterPro" id="IPR019080">
    <property type="entry name" value="YqaJ_viral_recombinase"/>
</dbReference>